<protein>
    <recommendedName>
        <fullName evidence="17">Mitochondrial basic amino acids transporter</fullName>
    </recommendedName>
    <alternativeName>
        <fullName evidence="21">Carnitine/acylcarnitine translocase-like</fullName>
    </alternativeName>
    <alternativeName>
        <fullName evidence="20">Mitochondrial carnitine/acylcarnitine carrier protein CACL</fullName>
    </alternativeName>
    <alternativeName>
        <fullName evidence="19">Mitochondrial ornithine transporter 3</fullName>
    </alternativeName>
    <alternativeName>
        <fullName evidence="18">Solute carrier family 25 member 29</fullName>
    </alternativeName>
</protein>
<evidence type="ECO:0000256" key="22">
    <source>
        <dbReference type="PROSITE-ProRule" id="PRU00282"/>
    </source>
</evidence>
<comment type="catalytic activity">
    <reaction evidence="15">
        <text>L-ornithine(in) + L-arginine(out) = L-ornithine(out) + L-arginine(in)</text>
        <dbReference type="Rhea" id="RHEA:34991"/>
        <dbReference type="ChEBI" id="CHEBI:32682"/>
        <dbReference type="ChEBI" id="CHEBI:46911"/>
    </reaction>
</comment>
<keyword evidence="10 22" id="KW-0472">Membrane</keyword>
<dbReference type="InterPro" id="IPR023395">
    <property type="entry name" value="MCP_dom_sf"/>
</dbReference>
<dbReference type="STRING" id="224129.A0A1W4XAY3"/>
<evidence type="ECO:0000256" key="23">
    <source>
        <dbReference type="RuleBase" id="RU000488"/>
    </source>
</evidence>
<evidence type="ECO:0000256" key="4">
    <source>
        <dbReference type="ARBA" id="ARBA00022692"/>
    </source>
</evidence>
<dbReference type="AlphaFoldDB" id="A0A1W4XAY3"/>
<evidence type="ECO:0000256" key="20">
    <source>
        <dbReference type="ARBA" id="ARBA00079387"/>
    </source>
</evidence>
<evidence type="ECO:0000256" key="13">
    <source>
        <dbReference type="ARBA" id="ARBA00050768"/>
    </source>
</evidence>
<dbReference type="FunCoup" id="A0A1W4XAY3">
    <property type="interactions" value="60"/>
</dbReference>
<keyword evidence="9" id="KW-0496">Mitochondrion</keyword>
<evidence type="ECO:0000256" key="7">
    <source>
        <dbReference type="ARBA" id="ARBA00022970"/>
    </source>
</evidence>
<reference evidence="25" key="1">
    <citation type="submission" date="2025-08" db="UniProtKB">
        <authorList>
            <consortium name="RefSeq"/>
        </authorList>
    </citation>
    <scope>IDENTIFICATION</scope>
    <source>
        <tissue evidence="25">Entire body</tissue>
    </source>
</reference>
<dbReference type="GO" id="GO:1990575">
    <property type="term" value="P:mitochondrial L-ornithine transmembrane transport"/>
    <property type="evidence" value="ECO:0007669"/>
    <property type="project" value="TreeGrafter"/>
</dbReference>
<dbReference type="InterPro" id="IPR018108">
    <property type="entry name" value="MCP_transmembrane"/>
</dbReference>
<comment type="catalytic activity">
    <reaction evidence="13">
        <text>L-histidine(out) + L-arginine(in) = L-histidine(in) + L-arginine(out)</text>
        <dbReference type="Rhea" id="RHEA:71063"/>
        <dbReference type="ChEBI" id="CHEBI:32682"/>
        <dbReference type="ChEBI" id="CHEBI:57595"/>
    </reaction>
</comment>
<dbReference type="OrthoDB" id="193856at2759"/>
<dbReference type="PANTHER" id="PTHR45624">
    <property type="entry name" value="MITOCHONDRIAL BASIC AMINO ACIDS TRANSPORTER-RELATED"/>
    <property type="match status" value="1"/>
</dbReference>
<evidence type="ECO:0000256" key="18">
    <source>
        <dbReference type="ARBA" id="ARBA00076491"/>
    </source>
</evidence>
<keyword evidence="7" id="KW-0029">Amino-acid transport</keyword>
<dbReference type="InterPro" id="IPR002067">
    <property type="entry name" value="MCP"/>
</dbReference>
<evidence type="ECO:0000256" key="8">
    <source>
        <dbReference type="ARBA" id="ARBA00022989"/>
    </source>
</evidence>
<evidence type="ECO:0000256" key="9">
    <source>
        <dbReference type="ARBA" id="ARBA00023128"/>
    </source>
</evidence>
<evidence type="ECO:0000256" key="2">
    <source>
        <dbReference type="ARBA" id="ARBA00006375"/>
    </source>
</evidence>
<dbReference type="SUPFAM" id="SSF103506">
    <property type="entry name" value="Mitochondrial carrier"/>
    <property type="match status" value="1"/>
</dbReference>
<comment type="similarity">
    <text evidence="2 23">Belongs to the mitochondrial carrier (TC 2.A.29) family.</text>
</comment>
<evidence type="ECO:0000256" key="3">
    <source>
        <dbReference type="ARBA" id="ARBA00022448"/>
    </source>
</evidence>
<keyword evidence="8" id="KW-1133">Transmembrane helix</keyword>
<accession>A0A1W4XAY3</accession>
<keyword evidence="4 22" id="KW-0812">Transmembrane</keyword>
<proteinExistence type="inferred from homology"/>
<feature type="repeat" description="Solcar" evidence="22">
    <location>
        <begin position="2"/>
        <end position="87"/>
    </location>
</feature>
<comment type="subcellular location">
    <subcellularLocation>
        <location evidence="1">Mitochondrion inner membrane</location>
        <topology evidence="1">Multi-pass membrane protein</topology>
    </subcellularLocation>
</comment>
<keyword evidence="5" id="KW-0677">Repeat</keyword>
<feature type="repeat" description="Solcar" evidence="22">
    <location>
        <begin position="181"/>
        <end position="268"/>
    </location>
</feature>
<keyword evidence="3 23" id="KW-0813">Transport</keyword>
<sequence>MALDFFAGCLGGCAGVIVGHPFDTVKVILQTQMPNAERKYAGTVDCVKSLMVREGLRGLYRGVSSPLAGVAGINAVVFGVYGNVQRAIGDSNSALSHILAGSVAGLVQSVLCGPMELVKSRLQVSSKHMGIFECLKRIYDVEGRRGLFRGLSMTVARDVPAFGIYFASYEAMTRSDDNTSVSVTKLLLAGGLAGMFSWIVFPVDVIKSRIQVDGLDGKPLYKNSWNCYLRSTATEGYRCLFRGFPIAILRAFPVNAACFTVVALTLRLFDQDKTHNEKNIVYNYGTDKNVFMPNYESSLMYATL</sequence>
<keyword evidence="24" id="KW-1185">Reference proteome</keyword>
<evidence type="ECO:0000313" key="24">
    <source>
        <dbReference type="Proteomes" id="UP000192223"/>
    </source>
</evidence>
<evidence type="ECO:0000256" key="21">
    <source>
        <dbReference type="ARBA" id="ARBA00080567"/>
    </source>
</evidence>
<evidence type="ECO:0000256" key="1">
    <source>
        <dbReference type="ARBA" id="ARBA00004448"/>
    </source>
</evidence>
<dbReference type="FunFam" id="1.50.40.10:FF:000037">
    <property type="entry name" value="Solute carrier family 25 member 29"/>
    <property type="match status" value="1"/>
</dbReference>
<name>A0A1W4XAY3_AGRPL</name>
<evidence type="ECO:0000256" key="5">
    <source>
        <dbReference type="ARBA" id="ARBA00022737"/>
    </source>
</evidence>
<dbReference type="Proteomes" id="UP000192223">
    <property type="component" value="Unplaced"/>
</dbReference>
<dbReference type="PRINTS" id="PR00926">
    <property type="entry name" value="MITOCARRIER"/>
</dbReference>
<comment type="catalytic activity">
    <reaction evidence="12">
        <text>L-histidine(out) = L-histidine(in)</text>
        <dbReference type="Rhea" id="RHEA:72807"/>
        <dbReference type="ChEBI" id="CHEBI:57595"/>
    </reaction>
</comment>
<gene>
    <name evidence="25" type="primary">LOC108739949</name>
</gene>
<evidence type="ECO:0000256" key="14">
    <source>
        <dbReference type="ARBA" id="ARBA00051045"/>
    </source>
</evidence>
<dbReference type="Gene3D" id="1.50.40.10">
    <property type="entry name" value="Mitochondrial carrier domain"/>
    <property type="match status" value="1"/>
</dbReference>
<dbReference type="InParanoid" id="A0A1W4XAY3"/>
<dbReference type="InterPro" id="IPR050567">
    <property type="entry name" value="Mitochondrial_Carrier"/>
</dbReference>
<evidence type="ECO:0000256" key="17">
    <source>
        <dbReference type="ARBA" id="ARBA00071763"/>
    </source>
</evidence>
<comment type="catalytic activity">
    <reaction evidence="11">
        <text>L-lysine(out) + L-arginine(in) = L-lysine(in) + L-arginine(out)</text>
        <dbReference type="Rhea" id="RHEA:70827"/>
        <dbReference type="ChEBI" id="CHEBI:32551"/>
        <dbReference type="ChEBI" id="CHEBI:32682"/>
    </reaction>
</comment>
<evidence type="ECO:0000256" key="10">
    <source>
        <dbReference type="ARBA" id="ARBA00023136"/>
    </source>
</evidence>
<evidence type="ECO:0000313" key="25">
    <source>
        <dbReference type="RefSeq" id="XP_018329578.1"/>
    </source>
</evidence>
<dbReference type="Pfam" id="PF00153">
    <property type="entry name" value="Mito_carr"/>
    <property type="match status" value="3"/>
</dbReference>
<dbReference type="PROSITE" id="PS50920">
    <property type="entry name" value="SOLCAR"/>
    <property type="match status" value="3"/>
</dbReference>
<evidence type="ECO:0000256" key="16">
    <source>
        <dbReference type="ARBA" id="ARBA00052673"/>
    </source>
</evidence>
<evidence type="ECO:0000256" key="12">
    <source>
        <dbReference type="ARBA" id="ARBA00050592"/>
    </source>
</evidence>
<dbReference type="PANTHER" id="PTHR45624:SF61">
    <property type="entry name" value="MITOCHONDRIAL BASIC AMINO ACIDS TRANSPORTER"/>
    <property type="match status" value="1"/>
</dbReference>
<dbReference type="GO" id="GO:0005289">
    <property type="term" value="F:high-affinity L-arginine transmembrane transporter activity"/>
    <property type="evidence" value="ECO:0007669"/>
    <property type="project" value="TreeGrafter"/>
</dbReference>
<comment type="catalytic activity">
    <reaction evidence="16">
        <text>N(omega)-methyl-L-arginine(in) + L-arginine(out) = N(omega)-methyl-L-arginine(out) + L-arginine(in)</text>
        <dbReference type="Rhea" id="RHEA:72803"/>
        <dbReference type="ChEBI" id="CHEBI:32682"/>
        <dbReference type="ChEBI" id="CHEBI:114953"/>
    </reaction>
</comment>
<evidence type="ECO:0000256" key="6">
    <source>
        <dbReference type="ARBA" id="ARBA00022792"/>
    </source>
</evidence>
<dbReference type="RefSeq" id="XP_018329578.1">
    <property type="nucleotide sequence ID" value="XM_018474076.1"/>
</dbReference>
<keyword evidence="6" id="KW-0999">Mitochondrion inner membrane</keyword>
<dbReference type="KEGG" id="apln:108739949"/>
<comment type="catalytic activity">
    <reaction evidence="14">
        <text>L-homoarginine(in) + L-arginine(out) = L-homoarginine(out) + L-arginine(in)</text>
        <dbReference type="Rhea" id="RHEA:72799"/>
        <dbReference type="ChEBI" id="CHEBI:32682"/>
        <dbReference type="ChEBI" id="CHEBI:143006"/>
    </reaction>
</comment>
<dbReference type="GeneID" id="108739949"/>
<feature type="repeat" description="Solcar" evidence="22">
    <location>
        <begin position="92"/>
        <end position="175"/>
    </location>
</feature>
<dbReference type="GO" id="GO:0005743">
    <property type="term" value="C:mitochondrial inner membrane"/>
    <property type="evidence" value="ECO:0007669"/>
    <property type="project" value="UniProtKB-SubCell"/>
</dbReference>
<evidence type="ECO:0000256" key="19">
    <source>
        <dbReference type="ARBA" id="ARBA00078745"/>
    </source>
</evidence>
<evidence type="ECO:0000256" key="15">
    <source>
        <dbReference type="ARBA" id="ARBA00051921"/>
    </source>
</evidence>
<evidence type="ECO:0000256" key="11">
    <source>
        <dbReference type="ARBA" id="ARBA00049090"/>
    </source>
</evidence>
<organism evidence="24 25">
    <name type="scientific">Agrilus planipennis</name>
    <name type="common">Emerald ash borer</name>
    <name type="synonym">Agrilus marcopoli</name>
    <dbReference type="NCBI Taxonomy" id="224129"/>
    <lineage>
        <taxon>Eukaryota</taxon>
        <taxon>Metazoa</taxon>
        <taxon>Ecdysozoa</taxon>
        <taxon>Arthropoda</taxon>
        <taxon>Hexapoda</taxon>
        <taxon>Insecta</taxon>
        <taxon>Pterygota</taxon>
        <taxon>Neoptera</taxon>
        <taxon>Endopterygota</taxon>
        <taxon>Coleoptera</taxon>
        <taxon>Polyphaga</taxon>
        <taxon>Elateriformia</taxon>
        <taxon>Buprestoidea</taxon>
        <taxon>Buprestidae</taxon>
        <taxon>Agrilinae</taxon>
        <taxon>Agrilus</taxon>
    </lineage>
</organism>